<evidence type="ECO:0000256" key="17">
    <source>
        <dbReference type="RuleBase" id="RU362081"/>
    </source>
</evidence>
<keyword evidence="12 17" id="KW-1133">Transmembrane helix</keyword>
<dbReference type="GO" id="GO:0140581">
    <property type="term" value="F:P-type monovalent copper transporter activity"/>
    <property type="evidence" value="ECO:0007669"/>
    <property type="project" value="UniProtKB-EC"/>
</dbReference>
<dbReference type="SFLD" id="SFLDF00027">
    <property type="entry name" value="p-type_atpase"/>
    <property type="match status" value="1"/>
</dbReference>
<dbReference type="GO" id="GO:0055070">
    <property type="term" value="P:copper ion homeostasis"/>
    <property type="evidence" value="ECO:0007669"/>
    <property type="project" value="TreeGrafter"/>
</dbReference>
<dbReference type="GO" id="GO:0005886">
    <property type="term" value="C:plasma membrane"/>
    <property type="evidence" value="ECO:0007669"/>
    <property type="project" value="UniProtKB-SubCell"/>
</dbReference>
<evidence type="ECO:0000256" key="10">
    <source>
        <dbReference type="ARBA" id="ARBA00022840"/>
    </source>
</evidence>
<dbReference type="PROSITE" id="PS01047">
    <property type="entry name" value="HMA_1"/>
    <property type="match status" value="1"/>
</dbReference>
<keyword evidence="15 17" id="KW-0472">Membrane</keyword>
<evidence type="ECO:0000256" key="9">
    <source>
        <dbReference type="ARBA" id="ARBA00022796"/>
    </source>
</evidence>
<organism evidence="19 20">
    <name type="scientific">Vagococcus fessus</name>
    <dbReference type="NCBI Taxonomy" id="120370"/>
    <lineage>
        <taxon>Bacteria</taxon>
        <taxon>Bacillati</taxon>
        <taxon>Bacillota</taxon>
        <taxon>Bacilli</taxon>
        <taxon>Lactobacillales</taxon>
        <taxon>Enterococcaceae</taxon>
        <taxon>Vagococcus</taxon>
    </lineage>
</organism>
<dbReference type="InterPro" id="IPR023214">
    <property type="entry name" value="HAD_sf"/>
</dbReference>
<keyword evidence="13" id="KW-0186">Copper</keyword>
<name>A0A430ACN5_9ENTE</name>
<dbReference type="Pfam" id="PF00702">
    <property type="entry name" value="Hydrolase"/>
    <property type="match status" value="1"/>
</dbReference>
<dbReference type="RefSeq" id="WP_126830771.1">
    <property type="nucleotide sequence ID" value="NZ_CBCRYB010000007.1"/>
</dbReference>
<dbReference type="GO" id="GO:0043682">
    <property type="term" value="F:P-type divalent copper transporter activity"/>
    <property type="evidence" value="ECO:0007669"/>
    <property type="project" value="TreeGrafter"/>
</dbReference>
<keyword evidence="8 17" id="KW-0547">Nucleotide-binding</keyword>
<feature type="transmembrane region" description="Helical" evidence="17">
    <location>
        <begin position="373"/>
        <end position="392"/>
    </location>
</feature>
<dbReference type="Gene3D" id="3.40.50.1000">
    <property type="entry name" value="HAD superfamily/HAD-like"/>
    <property type="match status" value="1"/>
</dbReference>
<dbReference type="InterPro" id="IPR044492">
    <property type="entry name" value="P_typ_ATPase_HD_dom"/>
</dbReference>
<feature type="transmembrane region" description="Helical" evidence="17">
    <location>
        <begin position="344"/>
        <end position="367"/>
    </location>
</feature>
<dbReference type="CDD" id="cd02094">
    <property type="entry name" value="P-type_ATPase_Cu-like"/>
    <property type="match status" value="1"/>
</dbReference>
<comment type="caution">
    <text evidence="19">The sequence shown here is derived from an EMBL/GenBank/DDBJ whole genome shotgun (WGS) entry which is preliminary data.</text>
</comment>
<dbReference type="InterPro" id="IPR023299">
    <property type="entry name" value="ATPase_P-typ_cyto_dom_N"/>
</dbReference>
<dbReference type="InterPro" id="IPR017969">
    <property type="entry name" value="Heavy-metal-associated_CS"/>
</dbReference>
<evidence type="ECO:0000313" key="20">
    <source>
        <dbReference type="Proteomes" id="UP000287101"/>
    </source>
</evidence>
<protein>
    <recommendedName>
        <fullName evidence="3">P-type Cu(+) transporter</fullName>
        <ecNumber evidence="3">7.2.2.8</ecNumber>
    </recommendedName>
</protein>
<dbReference type="Gene3D" id="2.70.150.10">
    <property type="entry name" value="Calcium-transporting ATPase, cytoplasmic transduction domain A"/>
    <property type="match status" value="1"/>
</dbReference>
<keyword evidence="10 17" id="KW-0067">ATP-binding</keyword>
<keyword evidence="4" id="KW-0813">Transport</keyword>
<keyword evidence="7 17" id="KW-0479">Metal-binding</keyword>
<reference evidence="19 20" key="1">
    <citation type="submission" date="2017-05" db="EMBL/GenBank/DDBJ databases">
        <title>Vagococcus spp. assemblies.</title>
        <authorList>
            <person name="Gulvik C.A."/>
        </authorList>
    </citation>
    <scope>NUCLEOTIDE SEQUENCE [LARGE SCALE GENOMIC DNA]</scope>
    <source>
        <strain evidence="19 20">CCUG 41755</strain>
    </source>
</reference>
<dbReference type="InterPro" id="IPR023298">
    <property type="entry name" value="ATPase_P-typ_TM_dom_sf"/>
</dbReference>
<evidence type="ECO:0000256" key="4">
    <source>
        <dbReference type="ARBA" id="ARBA00022448"/>
    </source>
</evidence>
<feature type="transmembrane region" description="Helical" evidence="17">
    <location>
        <begin position="713"/>
        <end position="733"/>
    </location>
</feature>
<evidence type="ECO:0000256" key="5">
    <source>
        <dbReference type="ARBA" id="ARBA00022475"/>
    </source>
</evidence>
<dbReference type="Pfam" id="PF00403">
    <property type="entry name" value="HMA"/>
    <property type="match status" value="1"/>
</dbReference>
<dbReference type="GO" id="GO:0005507">
    <property type="term" value="F:copper ion binding"/>
    <property type="evidence" value="ECO:0007669"/>
    <property type="project" value="TreeGrafter"/>
</dbReference>
<dbReference type="SUPFAM" id="SSF55008">
    <property type="entry name" value="HMA, heavy metal-associated domain"/>
    <property type="match status" value="1"/>
</dbReference>
<dbReference type="InterPro" id="IPR036412">
    <property type="entry name" value="HAD-like_sf"/>
</dbReference>
<keyword evidence="6 17" id="KW-0812">Transmembrane</keyword>
<dbReference type="Gene3D" id="3.30.70.100">
    <property type="match status" value="1"/>
</dbReference>
<dbReference type="OrthoDB" id="9813266at2"/>
<dbReference type="NCBIfam" id="TIGR01525">
    <property type="entry name" value="ATPase-IB_hvy"/>
    <property type="match status" value="1"/>
</dbReference>
<dbReference type="NCBIfam" id="TIGR01511">
    <property type="entry name" value="ATPase-IB1_Cu"/>
    <property type="match status" value="1"/>
</dbReference>
<keyword evidence="14" id="KW-0406">Ion transport</keyword>
<keyword evidence="11" id="KW-1278">Translocase</keyword>
<dbReference type="SUPFAM" id="SSF81665">
    <property type="entry name" value="Calcium ATPase, transmembrane domain M"/>
    <property type="match status" value="1"/>
</dbReference>
<dbReference type="InterPro" id="IPR001757">
    <property type="entry name" value="P_typ_ATPase"/>
</dbReference>
<dbReference type="PROSITE" id="PS50846">
    <property type="entry name" value="HMA_2"/>
    <property type="match status" value="1"/>
</dbReference>
<evidence type="ECO:0000256" key="16">
    <source>
        <dbReference type="ARBA" id="ARBA00049289"/>
    </source>
</evidence>
<feature type="transmembrane region" description="Helical" evidence="17">
    <location>
        <begin position="126"/>
        <end position="145"/>
    </location>
</feature>
<dbReference type="GO" id="GO:0005524">
    <property type="term" value="F:ATP binding"/>
    <property type="evidence" value="ECO:0007669"/>
    <property type="project" value="UniProtKB-UniRule"/>
</dbReference>
<sequence length="738" mass="79273">MSESRQSKLETLAISGMTCANCSGRVEKELNNQPGVKLATVNLATERATIEYEADQTSVEKLIDSIEAIGYGALRYDEEHKRQIEEEREQEVSKMKRDLIISASLSAPMVIGMILMMLGLDNPVVTFIHNPIVQLILATPVQFWIGARFYKGAYHALKTKAPNMDVLVALGTSAAYLLSIYNGFISKTTHDLYFESSAVIITLILLGKFLEQRAKAKTSGAIKQLMTLQAKEATVIRGGKSIVLPIDDVVVGDRIQVKPGEQVPVDGVVLEGHTTLDESMLTGESLPVEKQAGDSVYGGTINTTGNVIFEAKQIGSETALSRIIRMVEEAQGSKAPIQAVADKIASVFVPIVLVLALLTLIVTGLVTKNWETALIHSVSVLVIACPCALGLATPTAIMVGTGLGAKNGILIKGGEALERAARIDAIVIDKTGTLTKGKPVVTEFEVEYDLGDPYVVLEKLASLEKLSEHPLAQAIVSYAEEKEVNTDVPVADFEAIVGSGVKGTIEGKGYNVGTRRLIEQQGIVITLGQLERVSLLESQGKTAMYLADSERVIAIVAVADEVKESSKEAIQQLHDKGIEVFMLTGDNQRTAEFIGEQVGLDSRHVFAEVLPEDKANYVQTLRDRGKFVAMVGDGINDAPALAVADVGIAMGTGTDIAMETADVTLMTGDLLHLSKMTTLSKLTMSKIKQNLFWAFIYNTIGIPFAAFGLLNPIVAGGAMAFSSVSVLLNSLSLNRKKI</sequence>
<evidence type="ECO:0000313" key="19">
    <source>
        <dbReference type="EMBL" id="RSU04974.1"/>
    </source>
</evidence>
<evidence type="ECO:0000256" key="1">
    <source>
        <dbReference type="ARBA" id="ARBA00004651"/>
    </source>
</evidence>
<feature type="transmembrane region" description="Helical" evidence="17">
    <location>
        <begin position="690"/>
        <end position="707"/>
    </location>
</feature>
<comment type="subcellular location">
    <subcellularLocation>
        <location evidence="1">Cell membrane</location>
        <topology evidence="1">Multi-pass membrane protein</topology>
    </subcellularLocation>
</comment>
<evidence type="ECO:0000256" key="3">
    <source>
        <dbReference type="ARBA" id="ARBA00012517"/>
    </source>
</evidence>
<feature type="transmembrane region" description="Helical" evidence="17">
    <location>
        <begin position="192"/>
        <end position="210"/>
    </location>
</feature>
<dbReference type="GO" id="GO:0016887">
    <property type="term" value="F:ATP hydrolysis activity"/>
    <property type="evidence" value="ECO:0007669"/>
    <property type="project" value="InterPro"/>
</dbReference>
<dbReference type="PANTHER" id="PTHR43520">
    <property type="entry name" value="ATP7, ISOFORM B"/>
    <property type="match status" value="1"/>
</dbReference>
<dbReference type="SUPFAM" id="SSF56784">
    <property type="entry name" value="HAD-like"/>
    <property type="match status" value="1"/>
</dbReference>
<dbReference type="CDD" id="cd00371">
    <property type="entry name" value="HMA"/>
    <property type="match status" value="1"/>
</dbReference>
<dbReference type="Gene3D" id="3.40.1110.10">
    <property type="entry name" value="Calcium-transporting ATPase, cytoplasmic domain N"/>
    <property type="match status" value="1"/>
</dbReference>
<dbReference type="Proteomes" id="UP000287101">
    <property type="component" value="Unassembled WGS sequence"/>
</dbReference>
<dbReference type="FunFam" id="3.30.70.100:FF:000005">
    <property type="entry name" value="Copper-exporting P-type ATPase A"/>
    <property type="match status" value="1"/>
</dbReference>
<dbReference type="PANTHER" id="PTHR43520:SF8">
    <property type="entry name" value="P-TYPE CU(+) TRANSPORTER"/>
    <property type="match status" value="1"/>
</dbReference>
<dbReference type="InterPro" id="IPR018303">
    <property type="entry name" value="ATPase_P-typ_P_site"/>
</dbReference>
<comment type="catalytic activity">
    <reaction evidence="16">
        <text>Cu(+)(in) + ATP + H2O = Cu(+)(out) + ADP + phosphate + H(+)</text>
        <dbReference type="Rhea" id="RHEA:25792"/>
        <dbReference type="ChEBI" id="CHEBI:15377"/>
        <dbReference type="ChEBI" id="CHEBI:15378"/>
        <dbReference type="ChEBI" id="CHEBI:30616"/>
        <dbReference type="ChEBI" id="CHEBI:43474"/>
        <dbReference type="ChEBI" id="CHEBI:49552"/>
        <dbReference type="ChEBI" id="CHEBI:456216"/>
        <dbReference type="EC" id="7.2.2.8"/>
    </reaction>
</comment>
<dbReference type="InterPro" id="IPR008250">
    <property type="entry name" value="ATPase_P-typ_transduc_dom_A_sf"/>
</dbReference>
<dbReference type="SFLD" id="SFLDS00003">
    <property type="entry name" value="Haloacid_Dehalogenase"/>
    <property type="match status" value="1"/>
</dbReference>
<feature type="transmembrane region" description="Helical" evidence="17">
    <location>
        <begin position="166"/>
        <end position="186"/>
    </location>
</feature>
<evidence type="ECO:0000256" key="13">
    <source>
        <dbReference type="ARBA" id="ARBA00023008"/>
    </source>
</evidence>
<dbReference type="EC" id="7.2.2.8" evidence="3"/>
<dbReference type="PRINTS" id="PR00119">
    <property type="entry name" value="CATATPASE"/>
</dbReference>
<dbReference type="AlphaFoldDB" id="A0A430ACN5"/>
<evidence type="ECO:0000256" key="6">
    <source>
        <dbReference type="ARBA" id="ARBA00022692"/>
    </source>
</evidence>
<gene>
    <name evidence="19" type="ORF">CBF31_02835</name>
</gene>
<dbReference type="NCBIfam" id="TIGR01494">
    <property type="entry name" value="ATPase_P-type"/>
    <property type="match status" value="1"/>
</dbReference>
<dbReference type="PRINTS" id="PR00943">
    <property type="entry name" value="CUATPASE"/>
</dbReference>
<dbReference type="Pfam" id="PF00122">
    <property type="entry name" value="E1-E2_ATPase"/>
    <property type="match status" value="1"/>
</dbReference>
<comment type="similarity">
    <text evidence="2 17">Belongs to the cation transport ATPase (P-type) (TC 3.A.3) family. Type IB subfamily.</text>
</comment>
<dbReference type="InterPro" id="IPR027256">
    <property type="entry name" value="P-typ_ATPase_IB"/>
</dbReference>
<accession>A0A430ACN5</accession>
<keyword evidence="9" id="KW-0187">Copper transport</keyword>
<dbReference type="InterPro" id="IPR059000">
    <property type="entry name" value="ATPase_P-type_domA"/>
</dbReference>
<keyword evidence="20" id="KW-1185">Reference proteome</keyword>
<evidence type="ECO:0000256" key="7">
    <source>
        <dbReference type="ARBA" id="ARBA00022723"/>
    </source>
</evidence>
<keyword evidence="5 17" id="KW-1003">Cell membrane</keyword>
<evidence type="ECO:0000256" key="14">
    <source>
        <dbReference type="ARBA" id="ARBA00023065"/>
    </source>
</evidence>
<dbReference type="FunFam" id="2.70.150.10:FF:000020">
    <property type="entry name" value="Copper-exporting P-type ATPase A"/>
    <property type="match status" value="1"/>
</dbReference>
<dbReference type="InterPro" id="IPR036163">
    <property type="entry name" value="HMA_dom_sf"/>
</dbReference>
<evidence type="ECO:0000256" key="12">
    <source>
        <dbReference type="ARBA" id="ARBA00022989"/>
    </source>
</evidence>
<feature type="transmembrane region" description="Helical" evidence="17">
    <location>
        <begin position="99"/>
        <end position="120"/>
    </location>
</feature>
<dbReference type="SUPFAM" id="SSF81653">
    <property type="entry name" value="Calcium ATPase, transduction domain A"/>
    <property type="match status" value="1"/>
</dbReference>
<evidence type="ECO:0000256" key="11">
    <source>
        <dbReference type="ARBA" id="ARBA00022967"/>
    </source>
</evidence>
<evidence type="ECO:0000256" key="8">
    <source>
        <dbReference type="ARBA" id="ARBA00022741"/>
    </source>
</evidence>
<dbReference type="EMBL" id="NGJY01000001">
    <property type="protein sequence ID" value="RSU04974.1"/>
    <property type="molecule type" value="Genomic_DNA"/>
</dbReference>
<proteinExistence type="inferred from homology"/>
<feature type="domain" description="HMA" evidence="18">
    <location>
        <begin position="8"/>
        <end position="74"/>
    </location>
</feature>
<dbReference type="PROSITE" id="PS00154">
    <property type="entry name" value="ATPASE_E1_E2"/>
    <property type="match status" value="1"/>
</dbReference>
<dbReference type="SFLD" id="SFLDG00002">
    <property type="entry name" value="C1.7:_P-type_atpase_like"/>
    <property type="match status" value="1"/>
</dbReference>
<evidence type="ECO:0000256" key="2">
    <source>
        <dbReference type="ARBA" id="ARBA00006024"/>
    </source>
</evidence>
<evidence type="ECO:0000256" key="15">
    <source>
        <dbReference type="ARBA" id="ARBA00023136"/>
    </source>
</evidence>
<evidence type="ECO:0000259" key="18">
    <source>
        <dbReference type="PROSITE" id="PS50846"/>
    </source>
</evidence>
<dbReference type="InterPro" id="IPR006121">
    <property type="entry name" value="HMA_dom"/>
</dbReference>